<feature type="chain" id="PRO_5046900681" evidence="2">
    <location>
        <begin position="22"/>
        <end position="168"/>
    </location>
</feature>
<evidence type="ECO:0000256" key="1">
    <source>
        <dbReference type="SAM" id="Phobius"/>
    </source>
</evidence>
<name>A0ABT2G280_9BACT</name>
<dbReference type="EMBL" id="JANWGH010000001">
    <property type="protein sequence ID" value="MCS5489356.1"/>
    <property type="molecule type" value="Genomic_DNA"/>
</dbReference>
<organism evidence="3 4">
    <name type="scientific">Algoriphagus limi</name>
    <dbReference type="NCBI Taxonomy" id="2975273"/>
    <lineage>
        <taxon>Bacteria</taxon>
        <taxon>Pseudomonadati</taxon>
        <taxon>Bacteroidota</taxon>
        <taxon>Cytophagia</taxon>
        <taxon>Cytophagales</taxon>
        <taxon>Cyclobacteriaceae</taxon>
        <taxon>Algoriphagus</taxon>
    </lineage>
</organism>
<feature type="transmembrane region" description="Helical" evidence="1">
    <location>
        <begin position="130"/>
        <end position="149"/>
    </location>
</feature>
<keyword evidence="2" id="KW-0732">Signal</keyword>
<keyword evidence="1" id="KW-0812">Transmembrane</keyword>
<reference evidence="3 4" key="1">
    <citation type="submission" date="2022-08" db="EMBL/GenBank/DDBJ databases">
        <title>Algoriphagus sp. CAU 1643 isolated from mud.</title>
        <authorList>
            <person name="Kim W."/>
        </authorList>
    </citation>
    <scope>NUCLEOTIDE SEQUENCE [LARGE SCALE GENOMIC DNA]</scope>
    <source>
        <strain evidence="3 4">CAU 1643</strain>
    </source>
</reference>
<accession>A0ABT2G280</accession>
<sequence>MKKILLIFLCFFGLTSGFAQSSDFLLLKRGTNTKSQIRFYPGEQITYKSAKLGYFVTDVIKEFSSEYIYLSENIISPNDILEIDIQNKDKRNGRLRALNFLTLGSGLMLLSVDAINSIYQQGELTIDREVGIIGGVLVGTGIALLPVRYKTFKNQGRNKLQIIQMRMD</sequence>
<evidence type="ECO:0000313" key="3">
    <source>
        <dbReference type="EMBL" id="MCS5489356.1"/>
    </source>
</evidence>
<keyword evidence="1" id="KW-0472">Membrane</keyword>
<gene>
    <name evidence="3" type="ORF">NY014_02885</name>
</gene>
<dbReference type="RefSeq" id="WP_259413024.1">
    <property type="nucleotide sequence ID" value="NZ_JANWGH010000001.1"/>
</dbReference>
<evidence type="ECO:0000256" key="2">
    <source>
        <dbReference type="SAM" id="SignalP"/>
    </source>
</evidence>
<feature type="signal peptide" evidence="2">
    <location>
        <begin position="1"/>
        <end position="21"/>
    </location>
</feature>
<evidence type="ECO:0000313" key="4">
    <source>
        <dbReference type="Proteomes" id="UP001206788"/>
    </source>
</evidence>
<keyword evidence="4" id="KW-1185">Reference proteome</keyword>
<protein>
    <submittedName>
        <fullName evidence="3">Uncharacterized protein</fullName>
    </submittedName>
</protein>
<dbReference type="Proteomes" id="UP001206788">
    <property type="component" value="Unassembled WGS sequence"/>
</dbReference>
<comment type="caution">
    <text evidence="3">The sequence shown here is derived from an EMBL/GenBank/DDBJ whole genome shotgun (WGS) entry which is preliminary data.</text>
</comment>
<feature type="transmembrane region" description="Helical" evidence="1">
    <location>
        <begin position="97"/>
        <end position="118"/>
    </location>
</feature>
<keyword evidence="1" id="KW-1133">Transmembrane helix</keyword>
<proteinExistence type="predicted"/>